<dbReference type="PANTHER" id="PTHR20842">
    <property type="entry name" value="PROTEASE S51 ALPHA-ASPARTYL DIPEPTIDASE"/>
    <property type="match status" value="1"/>
</dbReference>
<keyword evidence="3" id="KW-0378">Hydrolase</keyword>
<dbReference type="SUPFAM" id="SSF52317">
    <property type="entry name" value="Class I glutamine amidotransferase-like"/>
    <property type="match status" value="1"/>
</dbReference>
<keyword evidence="4" id="KW-0720">Serine protease</keyword>
<dbReference type="Proteomes" id="UP000027982">
    <property type="component" value="Chromosome"/>
</dbReference>
<name>A0A068NYJ7_FIMGI</name>
<proteinExistence type="inferred from homology"/>
<dbReference type="Gene3D" id="3.40.50.880">
    <property type="match status" value="1"/>
</dbReference>
<evidence type="ECO:0000256" key="4">
    <source>
        <dbReference type="ARBA" id="ARBA00022825"/>
    </source>
</evidence>
<dbReference type="Pfam" id="PF03575">
    <property type="entry name" value="Peptidase_S51"/>
    <property type="match status" value="1"/>
</dbReference>
<dbReference type="eggNOG" id="COG3340">
    <property type="taxonomic scope" value="Bacteria"/>
</dbReference>
<evidence type="ECO:0000256" key="2">
    <source>
        <dbReference type="ARBA" id="ARBA00022670"/>
    </source>
</evidence>
<organism evidence="5 6">
    <name type="scientific">Fimbriimonas ginsengisoli Gsoil 348</name>
    <dbReference type="NCBI Taxonomy" id="661478"/>
    <lineage>
        <taxon>Bacteria</taxon>
        <taxon>Bacillati</taxon>
        <taxon>Armatimonadota</taxon>
        <taxon>Fimbriimonadia</taxon>
        <taxon>Fimbriimonadales</taxon>
        <taxon>Fimbriimonadaceae</taxon>
        <taxon>Fimbriimonas</taxon>
    </lineage>
</organism>
<comment type="similarity">
    <text evidence="1">Belongs to the peptidase S51 family.</text>
</comment>
<evidence type="ECO:0000256" key="1">
    <source>
        <dbReference type="ARBA" id="ARBA00006534"/>
    </source>
</evidence>
<protein>
    <submittedName>
        <fullName evidence="5">Peptidase S51 dipeptidase E</fullName>
    </submittedName>
</protein>
<dbReference type="GO" id="GO:0008236">
    <property type="term" value="F:serine-type peptidase activity"/>
    <property type="evidence" value="ECO:0007669"/>
    <property type="project" value="UniProtKB-KW"/>
</dbReference>
<dbReference type="PANTHER" id="PTHR20842:SF0">
    <property type="entry name" value="ALPHA-ASPARTYL DIPEPTIDASE"/>
    <property type="match status" value="1"/>
</dbReference>
<dbReference type="HOGENOM" id="CLU_067063_0_0_0"/>
<dbReference type="STRING" id="661478.OP10G_3641"/>
<dbReference type="KEGG" id="fgi:OP10G_3641"/>
<dbReference type="GO" id="GO:0006508">
    <property type="term" value="P:proteolysis"/>
    <property type="evidence" value="ECO:0007669"/>
    <property type="project" value="UniProtKB-KW"/>
</dbReference>
<accession>A0A068NYJ7</accession>
<dbReference type="RefSeq" id="WP_052547824.1">
    <property type="nucleotide sequence ID" value="NZ_CP007139.1"/>
</dbReference>
<keyword evidence="2" id="KW-0645">Protease</keyword>
<evidence type="ECO:0000313" key="6">
    <source>
        <dbReference type="Proteomes" id="UP000027982"/>
    </source>
</evidence>
<sequence>MAIGGGDVLGGETESIDRTLVELSGVDRPKLLFIPTASQDAEGYVDTITEAYGRLGCTVSALRLWGEDGNAEIAAKKIDAADVIYVGGGNTKALIALWKELQVDKALKSFLDSGRPAGGLSAGALCWFSTVNSDWPQFEAIPGVNTAPLECLGFVDLALCPHTRDEGFRLSEFREMMRDVPGAGVGLDDACAIQIRGEEYRILASQPGAVAHLMFSENGMVREAEMPPHNDFRPLNRLRRGVI</sequence>
<dbReference type="InterPro" id="IPR005320">
    <property type="entry name" value="Peptidase_S51"/>
</dbReference>
<dbReference type="AlphaFoldDB" id="A0A068NYJ7"/>
<gene>
    <name evidence="5" type="ORF">OP10G_3641</name>
</gene>
<evidence type="ECO:0000256" key="3">
    <source>
        <dbReference type="ARBA" id="ARBA00022801"/>
    </source>
</evidence>
<dbReference type="InterPro" id="IPR029062">
    <property type="entry name" value="Class_I_gatase-like"/>
</dbReference>
<reference evidence="5 6" key="1">
    <citation type="journal article" date="2014" name="PLoS ONE">
        <title>The first complete genome sequence of the class fimbriimonadia in the phylum armatimonadetes.</title>
        <authorList>
            <person name="Hu Z.Y."/>
            <person name="Wang Y.Z."/>
            <person name="Im W.T."/>
            <person name="Wang S.Y."/>
            <person name="Zhao G.P."/>
            <person name="Zheng H.J."/>
            <person name="Quan Z.X."/>
        </authorList>
    </citation>
    <scope>NUCLEOTIDE SEQUENCE [LARGE SCALE GENOMIC DNA]</scope>
    <source>
        <strain evidence="5">Gsoil 348</strain>
    </source>
</reference>
<dbReference type="EMBL" id="CP007139">
    <property type="protein sequence ID" value="AIE87009.1"/>
    <property type="molecule type" value="Genomic_DNA"/>
</dbReference>
<keyword evidence="6" id="KW-1185">Reference proteome</keyword>
<evidence type="ECO:0000313" key="5">
    <source>
        <dbReference type="EMBL" id="AIE87009.1"/>
    </source>
</evidence>